<dbReference type="EMBL" id="BSPW01000005">
    <property type="protein sequence ID" value="GLT16427.1"/>
    <property type="molecule type" value="Genomic_DNA"/>
</dbReference>
<reference evidence="2" key="1">
    <citation type="journal article" date="2019" name="Int. J. Syst. Evol. Microbiol.">
        <title>The Global Catalogue of Microorganisms (GCM) 10K type strain sequencing project: providing services to taxonomists for standard genome sequencing and annotation.</title>
        <authorList>
            <consortium name="The Broad Institute Genomics Platform"/>
            <consortium name="The Broad Institute Genome Sequencing Center for Infectious Disease"/>
            <person name="Wu L."/>
            <person name="Ma J."/>
        </authorList>
    </citation>
    <scope>NUCLEOTIDE SEQUENCE [LARGE SCALE GENOMIC DNA]</scope>
    <source>
        <strain evidence="2">NBRC 108723</strain>
    </source>
</reference>
<accession>A0ABQ6ETV6</accession>
<protein>
    <recommendedName>
        <fullName evidence="3">Surface presentation of antigens protein SpaK</fullName>
    </recommendedName>
</protein>
<dbReference type="Pfam" id="PF03519">
    <property type="entry name" value="Invas_SpaK"/>
    <property type="match status" value="1"/>
</dbReference>
<dbReference type="Gene3D" id="3.30.1460.10">
    <property type="match status" value="1"/>
</dbReference>
<evidence type="ECO:0008006" key="3">
    <source>
        <dbReference type="Google" id="ProtNLM"/>
    </source>
</evidence>
<proteinExistence type="predicted"/>
<organism evidence="1 2">
    <name type="scientific">Vibrio zhanjiangensis</name>
    <dbReference type="NCBI Taxonomy" id="1046128"/>
    <lineage>
        <taxon>Bacteria</taxon>
        <taxon>Pseudomonadati</taxon>
        <taxon>Pseudomonadota</taxon>
        <taxon>Gammaproteobacteria</taxon>
        <taxon>Vibrionales</taxon>
        <taxon>Vibrionaceae</taxon>
        <taxon>Vibrio</taxon>
    </lineage>
</organism>
<dbReference type="CDD" id="cd17035">
    <property type="entry name" value="T3SC_IB_Spa15-like"/>
    <property type="match status" value="1"/>
</dbReference>
<gene>
    <name evidence="1" type="ORF">GCM10007938_02030</name>
</gene>
<dbReference type="Proteomes" id="UP001157138">
    <property type="component" value="Unassembled WGS sequence"/>
</dbReference>
<sequence length="149" mass="16136">MTPAIHALSSPPVLQQELERLISNFLVSIGLSPSTLRDLHAENTLAIQIQGLPDVMLSRMNSGLWFWSQLPGLTDHKLMDHAASVLALMISPIEGIEGGQVTLGLGENGYELKALVNSQLLVEENGLEIVFRGFANKLAVLQQALQLGD</sequence>
<keyword evidence="2" id="KW-1185">Reference proteome</keyword>
<dbReference type="SUPFAM" id="SSF69635">
    <property type="entry name" value="Type III secretory system chaperone-like"/>
    <property type="match status" value="1"/>
</dbReference>
<comment type="caution">
    <text evidence="1">The sequence shown here is derived from an EMBL/GenBank/DDBJ whole genome shotgun (WGS) entry which is preliminary data.</text>
</comment>
<evidence type="ECO:0000313" key="2">
    <source>
        <dbReference type="Proteomes" id="UP001157138"/>
    </source>
</evidence>
<evidence type="ECO:0000313" key="1">
    <source>
        <dbReference type="EMBL" id="GLT16427.1"/>
    </source>
</evidence>
<dbReference type="RefSeq" id="WP_284190356.1">
    <property type="nucleotide sequence ID" value="NZ_BSPW01000005.1"/>
</dbReference>
<name>A0ABQ6ETV6_9VIBR</name>
<dbReference type="InterPro" id="IPR003065">
    <property type="entry name" value="Invas_SpaK"/>
</dbReference>